<dbReference type="Proteomes" id="UP000813461">
    <property type="component" value="Unassembled WGS sequence"/>
</dbReference>
<evidence type="ECO:0000313" key="2">
    <source>
        <dbReference type="Proteomes" id="UP000813461"/>
    </source>
</evidence>
<proteinExistence type="predicted"/>
<accession>A0A8K0REH3</accession>
<name>A0A8K0REH3_9PLEO</name>
<evidence type="ECO:0008006" key="3">
    <source>
        <dbReference type="Google" id="ProtNLM"/>
    </source>
</evidence>
<evidence type="ECO:0000313" key="1">
    <source>
        <dbReference type="EMBL" id="KAH7091348.1"/>
    </source>
</evidence>
<keyword evidence="2" id="KW-1185">Reference proteome</keyword>
<reference evidence="1" key="1">
    <citation type="journal article" date="2021" name="Nat. Commun.">
        <title>Genetic determinants of endophytism in the Arabidopsis root mycobiome.</title>
        <authorList>
            <person name="Mesny F."/>
            <person name="Miyauchi S."/>
            <person name="Thiergart T."/>
            <person name="Pickel B."/>
            <person name="Atanasova L."/>
            <person name="Karlsson M."/>
            <person name="Huettel B."/>
            <person name="Barry K.W."/>
            <person name="Haridas S."/>
            <person name="Chen C."/>
            <person name="Bauer D."/>
            <person name="Andreopoulos W."/>
            <person name="Pangilinan J."/>
            <person name="LaButti K."/>
            <person name="Riley R."/>
            <person name="Lipzen A."/>
            <person name="Clum A."/>
            <person name="Drula E."/>
            <person name="Henrissat B."/>
            <person name="Kohler A."/>
            <person name="Grigoriev I.V."/>
            <person name="Martin F.M."/>
            <person name="Hacquard S."/>
        </authorList>
    </citation>
    <scope>NUCLEOTIDE SEQUENCE</scope>
    <source>
        <strain evidence="1">MPI-SDFR-AT-0120</strain>
    </source>
</reference>
<sequence length="310" mass="34958">MADPLQMGTSLCTSTVTCSSRNTFTSIPREIRDEIYAYVLIDHTNVHIRNSNNTINAFTFLKRHLPQCLLLSHQIVEEAGAAYFQHASVITQGTQLAMFAGFLDCFSGDILWKSIRDLEFANYEYGKVYAYPTEAECSAGVQLCIHDIAVRCPGLRNLTISLSPDVFRTPSIEDQRRDGASLDLTTRIPGANISLLDTWENWRRCPSILTPDEITGNTNLLRVLELEKLLHLTVRFDATRYTTGIGDDDCARELEEVFAQCTVLLEAEIKKQGRRLDIVQKVKMWPKVDTQSWVSRPGYVPAGMHPLVWG</sequence>
<dbReference type="EMBL" id="JAGMVJ010000004">
    <property type="protein sequence ID" value="KAH7091348.1"/>
    <property type="molecule type" value="Genomic_DNA"/>
</dbReference>
<protein>
    <recommendedName>
        <fullName evidence="3">F-box domain-containing protein</fullName>
    </recommendedName>
</protein>
<dbReference type="OrthoDB" id="3800247at2759"/>
<comment type="caution">
    <text evidence="1">The sequence shown here is derived from an EMBL/GenBank/DDBJ whole genome shotgun (WGS) entry which is preliminary data.</text>
</comment>
<organism evidence="1 2">
    <name type="scientific">Paraphoma chrysanthemicola</name>
    <dbReference type="NCBI Taxonomy" id="798071"/>
    <lineage>
        <taxon>Eukaryota</taxon>
        <taxon>Fungi</taxon>
        <taxon>Dikarya</taxon>
        <taxon>Ascomycota</taxon>
        <taxon>Pezizomycotina</taxon>
        <taxon>Dothideomycetes</taxon>
        <taxon>Pleosporomycetidae</taxon>
        <taxon>Pleosporales</taxon>
        <taxon>Pleosporineae</taxon>
        <taxon>Phaeosphaeriaceae</taxon>
        <taxon>Paraphoma</taxon>
    </lineage>
</organism>
<gene>
    <name evidence="1" type="ORF">FB567DRAFT_518471</name>
</gene>
<dbReference type="AlphaFoldDB" id="A0A8K0REH3"/>